<comment type="caution">
    <text evidence="1">The sequence shown here is derived from an EMBL/GenBank/DDBJ whole genome shotgun (WGS) entry which is preliminary data.</text>
</comment>
<keyword evidence="2" id="KW-1185">Reference proteome</keyword>
<protein>
    <recommendedName>
        <fullName evidence="3">RiboL-PSP-HEPN domain-containing protein</fullName>
    </recommendedName>
</protein>
<gene>
    <name evidence="1" type="ORF">ACFPPB_18255</name>
</gene>
<evidence type="ECO:0008006" key="3">
    <source>
        <dbReference type="Google" id="ProtNLM"/>
    </source>
</evidence>
<organism evidence="1 2">
    <name type="scientific">Rhodanobacter terrae</name>
    <dbReference type="NCBI Taxonomy" id="418647"/>
    <lineage>
        <taxon>Bacteria</taxon>
        <taxon>Pseudomonadati</taxon>
        <taxon>Pseudomonadota</taxon>
        <taxon>Gammaproteobacteria</taxon>
        <taxon>Lysobacterales</taxon>
        <taxon>Rhodanobacteraceae</taxon>
        <taxon>Rhodanobacter</taxon>
    </lineage>
</organism>
<dbReference type="RefSeq" id="WP_377329732.1">
    <property type="nucleotide sequence ID" value="NZ_JBHSNG010000030.1"/>
</dbReference>
<evidence type="ECO:0000313" key="2">
    <source>
        <dbReference type="Proteomes" id="UP001596111"/>
    </source>
</evidence>
<name>A0ABW0T178_9GAMM</name>
<accession>A0ABW0T178</accession>
<reference evidence="2" key="1">
    <citation type="journal article" date="2019" name="Int. J. Syst. Evol. Microbiol.">
        <title>The Global Catalogue of Microorganisms (GCM) 10K type strain sequencing project: providing services to taxonomists for standard genome sequencing and annotation.</title>
        <authorList>
            <consortium name="The Broad Institute Genomics Platform"/>
            <consortium name="The Broad Institute Genome Sequencing Center for Infectious Disease"/>
            <person name="Wu L."/>
            <person name="Ma J."/>
        </authorList>
    </citation>
    <scope>NUCLEOTIDE SEQUENCE [LARGE SCALE GENOMIC DNA]</scope>
    <source>
        <strain evidence="2">CGMCC 1.13587</strain>
    </source>
</reference>
<dbReference type="Proteomes" id="UP001596111">
    <property type="component" value="Unassembled WGS sequence"/>
</dbReference>
<evidence type="ECO:0000313" key="1">
    <source>
        <dbReference type="EMBL" id="MFC5583060.1"/>
    </source>
</evidence>
<sequence>MVKPSNGKYFFHYFYQWHMFHAKPSLALLKAFVASIESDIDSSIQAYQTAEFETEELDLDDERTPEIIRFYRGLDDMSWDLDELFLKHYPSMRRGSALLTMYGSLEDELNLLCYNAQKFKKYGIDLQDLNHKGIERSVTYLTKVCGLQGIKQHHSWNELSKIGKLRNIIAHASGKIEPDDKFHDYIQSRNDLSVINIYRHYEHSHINIERGYLEHVLECMNAFTSHISDTMKGMSWD</sequence>
<dbReference type="EMBL" id="JBHSNG010000030">
    <property type="protein sequence ID" value="MFC5583060.1"/>
    <property type="molecule type" value="Genomic_DNA"/>
</dbReference>
<proteinExistence type="predicted"/>